<evidence type="ECO:0000313" key="4">
    <source>
        <dbReference type="Proteomes" id="UP000245283"/>
    </source>
</evidence>
<keyword evidence="2" id="KW-0472">Membrane</keyword>
<evidence type="ECO:0000256" key="2">
    <source>
        <dbReference type="SAM" id="Phobius"/>
    </source>
</evidence>
<feature type="transmembrane region" description="Helical" evidence="2">
    <location>
        <begin position="140"/>
        <end position="158"/>
    </location>
</feature>
<proteinExistence type="predicted"/>
<accession>A0A2V1K011</accession>
<organism evidence="3 4">
    <name type="scientific">Ancrocorticia populi</name>
    <dbReference type="NCBI Taxonomy" id="2175228"/>
    <lineage>
        <taxon>Bacteria</taxon>
        <taxon>Bacillati</taxon>
        <taxon>Actinomycetota</taxon>
        <taxon>Actinomycetes</taxon>
        <taxon>Actinomycetales</taxon>
        <taxon>Actinomycetaceae</taxon>
        <taxon>Ancrocorticia</taxon>
    </lineage>
</organism>
<keyword evidence="4" id="KW-1185">Reference proteome</keyword>
<feature type="compositionally biased region" description="Acidic residues" evidence="1">
    <location>
        <begin position="76"/>
        <end position="89"/>
    </location>
</feature>
<comment type="caution">
    <text evidence="3">The sequence shown here is derived from an EMBL/GenBank/DDBJ whole genome shotgun (WGS) entry which is preliminary data.</text>
</comment>
<keyword evidence="2" id="KW-1133">Transmembrane helix</keyword>
<reference evidence="4" key="1">
    <citation type="submission" date="2018-05" db="EMBL/GenBank/DDBJ databases">
        <authorList>
            <person name="Li Y."/>
        </authorList>
    </citation>
    <scope>NUCLEOTIDE SEQUENCE [LARGE SCALE GENOMIC DNA]</scope>
    <source>
        <strain evidence="4">sk1b4</strain>
    </source>
</reference>
<dbReference type="AlphaFoldDB" id="A0A2V1K011"/>
<protein>
    <submittedName>
        <fullName evidence="3">Uncharacterized protein</fullName>
    </submittedName>
</protein>
<feature type="region of interest" description="Disordered" evidence="1">
    <location>
        <begin position="32"/>
        <end position="89"/>
    </location>
</feature>
<sequence>MYLPNVDYFEGVVTPASIVLNGNLGPMQDEEFERRWAEIAEDLSDLEPAPEDLTEPESEDPDSRQSSGFGPRDWAPSEEEEEDEEDELDAVFDEVAAVARASKKQAPPSSRHSALLWIICAVALSISVLMAFSVIPGGGVVAGVLGIVGFIWGALAAFGTSSHGRDPFDDGARL</sequence>
<name>A0A2V1K011_9ACTO</name>
<feature type="transmembrane region" description="Helical" evidence="2">
    <location>
        <begin position="114"/>
        <end position="134"/>
    </location>
</feature>
<keyword evidence="2" id="KW-0812">Transmembrane</keyword>
<feature type="compositionally biased region" description="Acidic residues" evidence="1">
    <location>
        <begin position="39"/>
        <end position="60"/>
    </location>
</feature>
<evidence type="ECO:0000256" key="1">
    <source>
        <dbReference type="SAM" id="MobiDB-lite"/>
    </source>
</evidence>
<gene>
    <name evidence="3" type="ORF">DD236_10910</name>
</gene>
<dbReference type="EMBL" id="QETB01000006">
    <property type="protein sequence ID" value="PWF24536.1"/>
    <property type="molecule type" value="Genomic_DNA"/>
</dbReference>
<evidence type="ECO:0000313" key="3">
    <source>
        <dbReference type="EMBL" id="PWF24536.1"/>
    </source>
</evidence>
<dbReference type="Proteomes" id="UP000245283">
    <property type="component" value="Unassembled WGS sequence"/>
</dbReference>